<sequence>MVTFDNGRIYDIENGILTLKDEKYGFTIQGRPDPIKDSLKALLLPDNMTFQEWIEECVIMSGICELYSIEFPHQPTGITVLK</sequence>
<evidence type="ECO:0000313" key="1">
    <source>
        <dbReference type="EMBL" id="MEE9654121.1"/>
    </source>
</evidence>
<dbReference type="AlphaFoldDB" id="A0AB35X3J7"/>
<dbReference type="RefSeq" id="WP_331388066.1">
    <property type="nucleotide sequence ID" value="NZ_JAZKKV010000001.1"/>
</dbReference>
<evidence type="ECO:0000313" key="2">
    <source>
        <dbReference type="Proteomes" id="UP001331691"/>
    </source>
</evidence>
<dbReference type="EMBL" id="JAZKKV010000001">
    <property type="protein sequence ID" value="MEE9654121.1"/>
    <property type="molecule type" value="Genomic_DNA"/>
</dbReference>
<protein>
    <submittedName>
        <fullName evidence="1">Uncharacterized protein</fullName>
    </submittedName>
</protein>
<dbReference type="Proteomes" id="UP001331691">
    <property type="component" value="Unassembled WGS sequence"/>
</dbReference>
<proteinExistence type="predicted"/>
<comment type="caution">
    <text evidence="1">The sequence shown here is derived from an EMBL/GenBank/DDBJ whole genome shotgun (WGS) entry which is preliminary data.</text>
</comment>
<reference evidence="1 2" key="1">
    <citation type="submission" date="2023-10" db="EMBL/GenBank/DDBJ databases">
        <title>Wastewater isolates of ESBL- and carbapenemase-producing Gram-negative bacteria from New Zealand.</title>
        <authorList>
            <person name="Straub C."/>
            <person name="Weaver L."/>
            <person name="Cornelius A."/>
            <person name="Mcgill E."/>
            <person name="Dyet K."/>
            <person name="White L."/>
            <person name="Pattis I."/>
        </authorList>
    </citation>
    <scope>NUCLEOTIDE SEQUENCE [LARGE SCALE GENOMIC DNA]</scope>
    <source>
        <strain evidence="1 2">ESBL09</strain>
    </source>
</reference>
<organism evidence="1 2">
    <name type="scientific">Kluyvera ascorbata</name>
    <dbReference type="NCBI Taxonomy" id="51288"/>
    <lineage>
        <taxon>Bacteria</taxon>
        <taxon>Pseudomonadati</taxon>
        <taxon>Pseudomonadota</taxon>
        <taxon>Gammaproteobacteria</taxon>
        <taxon>Enterobacterales</taxon>
        <taxon>Enterobacteriaceae</taxon>
        <taxon>Kluyvera</taxon>
    </lineage>
</organism>
<keyword evidence="2" id="KW-1185">Reference proteome</keyword>
<accession>A0AB35X3J7</accession>
<gene>
    <name evidence="1" type="ORF">V4836_08110</name>
</gene>
<name>A0AB35X3J7_9ENTR</name>